<keyword evidence="9" id="KW-1185">Reference proteome</keyword>
<dbReference type="AlphaFoldDB" id="A0A498CRK0"/>
<dbReference type="Pfam" id="PF04055">
    <property type="entry name" value="Radical_SAM"/>
    <property type="match status" value="1"/>
</dbReference>
<gene>
    <name evidence="8" type="ORF">D4A47_02200</name>
</gene>
<dbReference type="GO" id="GO:0003824">
    <property type="term" value="F:catalytic activity"/>
    <property type="evidence" value="ECO:0007669"/>
    <property type="project" value="InterPro"/>
</dbReference>
<dbReference type="EMBL" id="RCHT01000001">
    <property type="protein sequence ID" value="RLL14816.1"/>
    <property type="molecule type" value="Genomic_DNA"/>
</dbReference>
<dbReference type="InterPro" id="IPR034457">
    <property type="entry name" value="Organic_radical-activating"/>
</dbReference>
<dbReference type="InterPro" id="IPR012840">
    <property type="entry name" value="NrdG2"/>
</dbReference>
<dbReference type="PROSITE" id="PS51918">
    <property type="entry name" value="RADICAL_SAM"/>
    <property type="match status" value="1"/>
</dbReference>
<dbReference type="SFLD" id="SFLDG01094">
    <property type="entry name" value="Uncharacterised_Radical_SAM_Su"/>
    <property type="match status" value="1"/>
</dbReference>
<dbReference type="GO" id="GO:0046872">
    <property type="term" value="F:metal ion binding"/>
    <property type="evidence" value="ECO:0007669"/>
    <property type="project" value="UniProtKB-KW"/>
</dbReference>
<evidence type="ECO:0000256" key="1">
    <source>
        <dbReference type="ARBA" id="ARBA00001966"/>
    </source>
</evidence>
<dbReference type="GO" id="GO:0051539">
    <property type="term" value="F:4 iron, 4 sulfur cluster binding"/>
    <property type="evidence" value="ECO:0007669"/>
    <property type="project" value="UniProtKB-KW"/>
</dbReference>
<sequence length="229" mass="25049">MIFGGMQRSSTIDFPGALACVLFTRGCDLDCFYCHNRELIAGDGDQLAEAAVFSFLEKRRGLLDGVVVSGGEPTLQPDLEEFLRRVRPLGYRVKLDTNGRRPALVERLWKEGLLDYVAVDVKALPADYPAICGADCFSDVRLTIDTLCSLGAAFEARTTLYPGLDAGALGELLASFPPLPRWRLNYFHMPGAFRPVDETRLRLPALTPQSVGEALPKLLAAQPNLLHGA</sequence>
<dbReference type="RefSeq" id="WP_121585950.1">
    <property type="nucleotide sequence ID" value="NZ_RCHT01000001.1"/>
</dbReference>
<dbReference type="InterPro" id="IPR007197">
    <property type="entry name" value="rSAM"/>
</dbReference>
<dbReference type="InterPro" id="IPR013785">
    <property type="entry name" value="Aldolase_TIM"/>
</dbReference>
<evidence type="ECO:0000313" key="8">
    <source>
        <dbReference type="EMBL" id="RLL14816.1"/>
    </source>
</evidence>
<dbReference type="Gene3D" id="3.20.20.70">
    <property type="entry name" value="Aldolase class I"/>
    <property type="match status" value="1"/>
</dbReference>
<evidence type="ECO:0000256" key="2">
    <source>
        <dbReference type="ARBA" id="ARBA00022485"/>
    </source>
</evidence>
<keyword evidence="2" id="KW-0004">4Fe-4S</keyword>
<evidence type="ECO:0000256" key="6">
    <source>
        <dbReference type="ARBA" id="ARBA00023014"/>
    </source>
</evidence>
<evidence type="ECO:0000259" key="7">
    <source>
        <dbReference type="PROSITE" id="PS51918"/>
    </source>
</evidence>
<dbReference type="NCBIfam" id="TIGR02495">
    <property type="entry name" value="NrdG2"/>
    <property type="match status" value="1"/>
</dbReference>
<reference evidence="8 9" key="1">
    <citation type="submission" date="2018-10" db="EMBL/GenBank/DDBJ databases">
        <title>Anaerotruncus faecis sp. nov., isolated from human feces.</title>
        <authorList>
            <person name="Wang Y.-J."/>
        </authorList>
    </citation>
    <scope>NUCLEOTIDE SEQUENCE [LARGE SCALE GENOMIC DNA]</scope>
    <source>
        <strain evidence="8 9">22A2-44</strain>
    </source>
</reference>
<protein>
    <submittedName>
        <fullName evidence="8">Anaerobic ribonucleoside-triphosphate reductase activating protein</fullName>
    </submittedName>
</protein>
<proteinExistence type="predicted"/>
<comment type="caution">
    <text evidence="8">The sequence shown here is derived from an EMBL/GenBank/DDBJ whole genome shotgun (WGS) entry which is preliminary data.</text>
</comment>
<dbReference type="SUPFAM" id="SSF102114">
    <property type="entry name" value="Radical SAM enzymes"/>
    <property type="match status" value="1"/>
</dbReference>
<keyword evidence="5" id="KW-0408">Iron</keyword>
<evidence type="ECO:0000256" key="3">
    <source>
        <dbReference type="ARBA" id="ARBA00022691"/>
    </source>
</evidence>
<dbReference type="Proteomes" id="UP000276301">
    <property type="component" value="Unassembled WGS sequence"/>
</dbReference>
<keyword evidence="3" id="KW-0949">S-adenosyl-L-methionine</keyword>
<evidence type="ECO:0000256" key="4">
    <source>
        <dbReference type="ARBA" id="ARBA00022723"/>
    </source>
</evidence>
<evidence type="ECO:0000313" key="9">
    <source>
        <dbReference type="Proteomes" id="UP000276301"/>
    </source>
</evidence>
<evidence type="ECO:0000256" key="5">
    <source>
        <dbReference type="ARBA" id="ARBA00023004"/>
    </source>
</evidence>
<dbReference type="InterPro" id="IPR058240">
    <property type="entry name" value="rSAM_sf"/>
</dbReference>
<keyword evidence="6" id="KW-0411">Iron-sulfur</keyword>
<dbReference type="CDD" id="cd01335">
    <property type="entry name" value="Radical_SAM"/>
    <property type="match status" value="1"/>
</dbReference>
<comment type="cofactor">
    <cofactor evidence="1">
        <name>[4Fe-4S] cluster</name>
        <dbReference type="ChEBI" id="CHEBI:49883"/>
    </cofactor>
</comment>
<dbReference type="SFLD" id="SFLDS00029">
    <property type="entry name" value="Radical_SAM"/>
    <property type="match status" value="1"/>
</dbReference>
<organism evidence="8 9">
    <name type="scientific">Anaerotruncus massiliensis</name>
    <name type="common">ex Liu et al. 2021</name>
    <dbReference type="NCBI Taxonomy" id="2321404"/>
    <lineage>
        <taxon>Bacteria</taxon>
        <taxon>Bacillati</taxon>
        <taxon>Bacillota</taxon>
        <taxon>Clostridia</taxon>
        <taxon>Eubacteriales</taxon>
        <taxon>Oscillospiraceae</taxon>
        <taxon>Anaerotruncus</taxon>
    </lineage>
</organism>
<accession>A0A498CRK0</accession>
<feature type="domain" description="Radical SAM core" evidence="7">
    <location>
        <begin position="13"/>
        <end position="229"/>
    </location>
</feature>
<keyword evidence="4" id="KW-0479">Metal-binding</keyword>
<name>A0A498CRK0_9FIRM</name>
<dbReference type="PANTHER" id="PTHR30352">
    <property type="entry name" value="PYRUVATE FORMATE-LYASE-ACTIVATING ENZYME"/>
    <property type="match status" value="1"/>
</dbReference>
<dbReference type="PANTHER" id="PTHR30352:SF13">
    <property type="entry name" value="GLYCYL-RADICAL ENZYME ACTIVATING ENZYME YJJW-RELATED"/>
    <property type="match status" value="1"/>
</dbReference>